<evidence type="ECO:0000313" key="1">
    <source>
        <dbReference type="EMBL" id="KAK9922345.1"/>
    </source>
</evidence>
<dbReference type="Proteomes" id="UP001457282">
    <property type="component" value="Unassembled WGS sequence"/>
</dbReference>
<sequence>MRRGPELELLAAATRENAGRDGVVAWWVDAGQQLFGQSGDGVAAVMAGLHRFRRRSERAVTGIGPGLMVEIDAVNLGSWQREDVAVRDDDVLWRRWAEQQFRAVLGLGWIDVAGCTEEARWQ</sequence>
<dbReference type="AlphaFoldDB" id="A0AAW1WE87"/>
<gene>
    <name evidence="1" type="ORF">M0R45_030812</name>
</gene>
<protein>
    <recommendedName>
        <fullName evidence="3">MHC class I antigen</fullName>
    </recommendedName>
</protein>
<reference evidence="1 2" key="1">
    <citation type="journal article" date="2023" name="G3 (Bethesda)">
        <title>A chromosome-length genome assembly and annotation of blackberry (Rubus argutus, cv. 'Hillquist').</title>
        <authorList>
            <person name="Bruna T."/>
            <person name="Aryal R."/>
            <person name="Dudchenko O."/>
            <person name="Sargent D.J."/>
            <person name="Mead D."/>
            <person name="Buti M."/>
            <person name="Cavallini A."/>
            <person name="Hytonen T."/>
            <person name="Andres J."/>
            <person name="Pham M."/>
            <person name="Weisz D."/>
            <person name="Mascagni F."/>
            <person name="Usai G."/>
            <person name="Natali L."/>
            <person name="Bassil N."/>
            <person name="Fernandez G.E."/>
            <person name="Lomsadze A."/>
            <person name="Armour M."/>
            <person name="Olukolu B."/>
            <person name="Poorten T."/>
            <person name="Britton C."/>
            <person name="Davik J."/>
            <person name="Ashrafi H."/>
            <person name="Aiden E.L."/>
            <person name="Borodovsky M."/>
            <person name="Worthington M."/>
        </authorList>
    </citation>
    <scope>NUCLEOTIDE SEQUENCE [LARGE SCALE GENOMIC DNA]</scope>
    <source>
        <strain evidence="1">PI 553951</strain>
    </source>
</reference>
<organism evidence="1 2">
    <name type="scientific">Rubus argutus</name>
    <name type="common">Southern blackberry</name>
    <dbReference type="NCBI Taxonomy" id="59490"/>
    <lineage>
        <taxon>Eukaryota</taxon>
        <taxon>Viridiplantae</taxon>
        <taxon>Streptophyta</taxon>
        <taxon>Embryophyta</taxon>
        <taxon>Tracheophyta</taxon>
        <taxon>Spermatophyta</taxon>
        <taxon>Magnoliopsida</taxon>
        <taxon>eudicotyledons</taxon>
        <taxon>Gunneridae</taxon>
        <taxon>Pentapetalae</taxon>
        <taxon>rosids</taxon>
        <taxon>fabids</taxon>
        <taxon>Rosales</taxon>
        <taxon>Rosaceae</taxon>
        <taxon>Rosoideae</taxon>
        <taxon>Rosoideae incertae sedis</taxon>
        <taxon>Rubus</taxon>
    </lineage>
</organism>
<accession>A0AAW1WE87</accession>
<evidence type="ECO:0008006" key="3">
    <source>
        <dbReference type="Google" id="ProtNLM"/>
    </source>
</evidence>
<dbReference type="EMBL" id="JBEDUW010000006">
    <property type="protein sequence ID" value="KAK9922345.1"/>
    <property type="molecule type" value="Genomic_DNA"/>
</dbReference>
<name>A0AAW1WE87_RUBAR</name>
<evidence type="ECO:0000313" key="2">
    <source>
        <dbReference type="Proteomes" id="UP001457282"/>
    </source>
</evidence>
<keyword evidence="2" id="KW-1185">Reference proteome</keyword>
<comment type="caution">
    <text evidence="1">The sequence shown here is derived from an EMBL/GenBank/DDBJ whole genome shotgun (WGS) entry which is preliminary data.</text>
</comment>
<proteinExistence type="predicted"/>